<reference evidence="1" key="1">
    <citation type="submission" date="2021-12" db="EMBL/GenBank/DDBJ databases">
        <authorList>
            <person name="Zaccaron A."/>
            <person name="Stergiopoulos I."/>
        </authorList>
    </citation>
    <scope>NUCLEOTIDE SEQUENCE</scope>
    <source>
        <strain evidence="1">Race5_Kim</strain>
    </source>
</reference>
<dbReference type="OrthoDB" id="5305306at2759"/>
<dbReference type="EMBL" id="CP090163">
    <property type="protein sequence ID" value="UJO12979.1"/>
    <property type="molecule type" value="Genomic_DNA"/>
</dbReference>
<protein>
    <submittedName>
        <fullName evidence="1">Uncharacterized protein</fullName>
    </submittedName>
</protein>
<dbReference type="RefSeq" id="XP_047757345.1">
    <property type="nucleotide sequence ID" value="XM_047901047.1"/>
</dbReference>
<evidence type="ECO:0000313" key="1">
    <source>
        <dbReference type="EMBL" id="UJO12979.1"/>
    </source>
</evidence>
<organism evidence="1 2">
    <name type="scientific">Passalora fulva</name>
    <name type="common">Tomato leaf mold</name>
    <name type="synonym">Cladosporium fulvum</name>
    <dbReference type="NCBI Taxonomy" id="5499"/>
    <lineage>
        <taxon>Eukaryota</taxon>
        <taxon>Fungi</taxon>
        <taxon>Dikarya</taxon>
        <taxon>Ascomycota</taxon>
        <taxon>Pezizomycotina</taxon>
        <taxon>Dothideomycetes</taxon>
        <taxon>Dothideomycetidae</taxon>
        <taxon>Mycosphaerellales</taxon>
        <taxon>Mycosphaerellaceae</taxon>
        <taxon>Fulvia</taxon>
    </lineage>
</organism>
<keyword evidence="2" id="KW-1185">Reference proteome</keyword>
<gene>
    <name evidence="1" type="ORF">CLAFUR5_01899</name>
</gene>
<dbReference type="GeneID" id="71981777"/>
<dbReference type="KEGG" id="ffu:CLAFUR5_01899"/>
<accession>A0A9Q8L8X5</accession>
<dbReference type="Proteomes" id="UP000756132">
    <property type="component" value="Chromosome 1"/>
</dbReference>
<dbReference type="AlphaFoldDB" id="A0A9Q8L8X5"/>
<name>A0A9Q8L8X5_PASFU</name>
<proteinExistence type="predicted"/>
<reference evidence="1" key="2">
    <citation type="journal article" date="2022" name="Microb. Genom.">
        <title>A chromosome-scale genome assembly of the tomato pathogen Cladosporium fulvum reveals a compartmentalized genome architecture and the presence of a dispensable chromosome.</title>
        <authorList>
            <person name="Zaccaron A.Z."/>
            <person name="Chen L.H."/>
            <person name="Samaras A."/>
            <person name="Stergiopoulos I."/>
        </authorList>
    </citation>
    <scope>NUCLEOTIDE SEQUENCE</scope>
    <source>
        <strain evidence="1">Race5_Kim</strain>
    </source>
</reference>
<sequence>MSMSVPVQQASHSFSKTWISPNISGNKQQERAKASRIRFCKKSEAWTKDMNREQHRVDFERECEDRKEKQAHREYNKQKGQRAIREQYGIPVTTSPRPGSLLANKIESAVSDPMQNLDLVPAFYNNFSTVLCLPTAFSRGYSINRLDPNWAEGGTPKPEPRFPGIAEKQYEGDGRIATDMLHRRFLGAPRVPGNDTVNWSQASIIPQYPLDDTRLYHDIALRGMPNAHEGIVVEELMFRSYEWDGRPCAGQPAVTDEGVHLLDADLLAYLDD</sequence>
<evidence type="ECO:0000313" key="2">
    <source>
        <dbReference type="Proteomes" id="UP000756132"/>
    </source>
</evidence>